<gene>
    <name evidence="8" type="ORF">NH26_12030</name>
</gene>
<accession>A0A1S1Z178</accession>
<organism evidence="8 9">
    <name type="scientific">Flammeovirga pacifica</name>
    <dbReference type="NCBI Taxonomy" id="915059"/>
    <lineage>
        <taxon>Bacteria</taxon>
        <taxon>Pseudomonadati</taxon>
        <taxon>Bacteroidota</taxon>
        <taxon>Cytophagia</taxon>
        <taxon>Cytophagales</taxon>
        <taxon>Flammeovirgaceae</taxon>
        <taxon>Flammeovirga</taxon>
    </lineage>
</organism>
<protein>
    <recommendedName>
        <fullName evidence="4 6">dTDP-4-dehydrorhamnose reductase</fullName>
        <ecNumber evidence="3 6">1.1.1.133</ecNumber>
    </recommendedName>
</protein>
<dbReference type="GO" id="GO:0005829">
    <property type="term" value="C:cytosol"/>
    <property type="evidence" value="ECO:0007669"/>
    <property type="project" value="TreeGrafter"/>
</dbReference>
<dbReference type="Proteomes" id="UP000179797">
    <property type="component" value="Unassembled WGS sequence"/>
</dbReference>
<dbReference type="InterPro" id="IPR036291">
    <property type="entry name" value="NAD(P)-bd_dom_sf"/>
</dbReference>
<dbReference type="PANTHER" id="PTHR10491">
    <property type="entry name" value="DTDP-4-DEHYDRORHAMNOSE REDUCTASE"/>
    <property type="match status" value="1"/>
</dbReference>
<sequence>MMKNILVTGAKGQLGSELQFLSHSQKDLTFTFVDVEELDITNQNKVVDFFGKGKFDYCINCAAYTAVDKAESDKDLAYEVNVNGPKNLAVAAKKHKTKVFHVSTDFVFNGDSSTAYTEDMVTNPLGVYGDTKLKGEEAIAKTIQHYFIIRTAWLYSSYGGNFVKTMLRLGREREELGVIVDQIGTPTYARDLAETILSMINNCDEAYGIYHFSNEGVASWYDFAKTVFKIKNIEVKVNPIPTSAYPTPAKRPSFSLLDKSKIKTTFNISIPYWQDSLLNCLDLID</sequence>
<dbReference type="NCBIfam" id="TIGR01214">
    <property type="entry name" value="rmlD"/>
    <property type="match status" value="1"/>
</dbReference>
<evidence type="ECO:0000256" key="5">
    <source>
        <dbReference type="ARBA" id="ARBA00048200"/>
    </source>
</evidence>
<dbReference type="InterPro" id="IPR005913">
    <property type="entry name" value="dTDP_dehydrorham_reduct"/>
</dbReference>
<dbReference type="STRING" id="915059.NH26_12030"/>
<dbReference type="EC" id="1.1.1.133" evidence="3 6"/>
<dbReference type="Gene3D" id="3.40.50.720">
    <property type="entry name" value="NAD(P)-binding Rossmann-like Domain"/>
    <property type="match status" value="1"/>
</dbReference>
<evidence type="ECO:0000313" key="9">
    <source>
        <dbReference type="Proteomes" id="UP000179797"/>
    </source>
</evidence>
<dbReference type="GO" id="GO:0019305">
    <property type="term" value="P:dTDP-rhamnose biosynthetic process"/>
    <property type="evidence" value="ECO:0007669"/>
    <property type="project" value="UniProtKB-UniPathway"/>
</dbReference>
<evidence type="ECO:0000256" key="2">
    <source>
        <dbReference type="ARBA" id="ARBA00010944"/>
    </source>
</evidence>
<dbReference type="Pfam" id="PF04321">
    <property type="entry name" value="RmlD_sub_bind"/>
    <property type="match status" value="1"/>
</dbReference>
<evidence type="ECO:0000259" key="7">
    <source>
        <dbReference type="Pfam" id="PF04321"/>
    </source>
</evidence>
<evidence type="ECO:0000256" key="4">
    <source>
        <dbReference type="ARBA" id="ARBA00017099"/>
    </source>
</evidence>
<comment type="pathway">
    <text evidence="1 6">Carbohydrate biosynthesis; dTDP-L-rhamnose biosynthesis.</text>
</comment>
<proteinExistence type="inferred from homology"/>
<comment type="catalytic activity">
    <reaction evidence="5">
        <text>dTDP-beta-L-rhamnose + NADP(+) = dTDP-4-dehydro-beta-L-rhamnose + NADPH + H(+)</text>
        <dbReference type="Rhea" id="RHEA:21796"/>
        <dbReference type="ChEBI" id="CHEBI:15378"/>
        <dbReference type="ChEBI" id="CHEBI:57510"/>
        <dbReference type="ChEBI" id="CHEBI:57783"/>
        <dbReference type="ChEBI" id="CHEBI:58349"/>
        <dbReference type="ChEBI" id="CHEBI:62830"/>
        <dbReference type="EC" id="1.1.1.133"/>
    </reaction>
</comment>
<evidence type="ECO:0000256" key="1">
    <source>
        <dbReference type="ARBA" id="ARBA00004781"/>
    </source>
</evidence>
<dbReference type="AlphaFoldDB" id="A0A1S1Z178"/>
<dbReference type="GO" id="GO:0008831">
    <property type="term" value="F:dTDP-4-dehydrorhamnose reductase activity"/>
    <property type="evidence" value="ECO:0007669"/>
    <property type="project" value="UniProtKB-EC"/>
</dbReference>
<dbReference type="EMBL" id="JRYR02000001">
    <property type="protein sequence ID" value="OHX67020.1"/>
    <property type="molecule type" value="Genomic_DNA"/>
</dbReference>
<dbReference type="InterPro" id="IPR029903">
    <property type="entry name" value="RmlD-like-bd"/>
</dbReference>
<comment type="caution">
    <text evidence="8">The sequence shown here is derived from an EMBL/GenBank/DDBJ whole genome shotgun (WGS) entry which is preliminary data.</text>
</comment>
<name>A0A1S1Z178_FLAPC</name>
<evidence type="ECO:0000256" key="6">
    <source>
        <dbReference type="RuleBase" id="RU364082"/>
    </source>
</evidence>
<evidence type="ECO:0000256" key="3">
    <source>
        <dbReference type="ARBA" id="ARBA00012929"/>
    </source>
</evidence>
<keyword evidence="6" id="KW-0521">NADP</keyword>
<dbReference type="PANTHER" id="PTHR10491:SF4">
    <property type="entry name" value="METHIONINE ADENOSYLTRANSFERASE 2 SUBUNIT BETA"/>
    <property type="match status" value="1"/>
</dbReference>
<comment type="function">
    <text evidence="6">Catalyzes the reduction of dTDP-6-deoxy-L-lyxo-4-hexulose to yield dTDP-L-rhamnose.</text>
</comment>
<keyword evidence="9" id="KW-1185">Reference proteome</keyword>
<dbReference type="Gene3D" id="3.90.25.10">
    <property type="entry name" value="UDP-galactose 4-epimerase, domain 1"/>
    <property type="match status" value="1"/>
</dbReference>
<dbReference type="SUPFAM" id="SSF51735">
    <property type="entry name" value="NAD(P)-binding Rossmann-fold domains"/>
    <property type="match status" value="1"/>
</dbReference>
<dbReference type="CDD" id="cd05254">
    <property type="entry name" value="dTDP_HR_like_SDR_e"/>
    <property type="match status" value="1"/>
</dbReference>
<keyword evidence="6" id="KW-0560">Oxidoreductase</keyword>
<dbReference type="UniPathway" id="UPA00124"/>
<reference evidence="8 9" key="1">
    <citation type="journal article" date="2012" name="Int. J. Syst. Evol. Microbiol.">
        <title>Flammeovirga pacifica sp. nov., isolated from deep-sea sediment.</title>
        <authorList>
            <person name="Xu H."/>
            <person name="Fu Y."/>
            <person name="Yang N."/>
            <person name="Ding Z."/>
            <person name="Lai Q."/>
            <person name="Zeng R."/>
        </authorList>
    </citation>
    <scope>NUCLEOTIDE SEQUENCE [LARGE SCALE GENOMIC DNA]</scope>
    <source>
        <strain evidence="9">DSM 24597 / LMG 26175 / WPAGA1</strain>
    </source>
</reference>
<feature type="domain" description="RmlD-like substrate binding" evidence="7">
    <location>
        <begin position="4"/>
        <end position="282"/>
    </location>
</feature>
<evidence type="ECO:0000313" key="8">
    <source>
        <dbReference type="EMBL" id="OHX67020.1"/>
    </source>
</evidence>
<comment type="similarity">
    <text evidence="2 6">Belongs to the dTDP-4-dehydrorhamnose reductase family.</text>
</comment>